<name>A0A9W7LGT7_HIBTR</name>
<evidence type="ECO:0000259" key="3">
    <source>
        <dbReference type="PROSITE" id="PS51183"/>
    </source>
</evidence>
<dbReference type="AlphaFoldDB" id="A0A9W7LGT7"/>
<dbReference type="EMBL" id="BSYR01000001">
    <property type="protein sequence ID" value="GMI63484.1"/>
    <property type="molecule type" value="Genomic_DNA"/>
</dbReference>
<keyword evidence="2" id="KW-0408">Iron</keyword>
<dbReference type="PROSITE" id="PS51183">
    <property type="entry name" value="JMJN"/>
    <property type="match status" value="1"/>
</dbReference>
<evidence type="ECO:0000313" key="6">
    <source>
        <dbReference type="Proteomes" id="UP001165190"/>
    </source>
</evidence>
<evidence type="ECO:0000313" key="5">
    <source>
        <dbReference type="EMBL" id="GMI63484.1"/>
    </source>
</evidence>
<evidence type="ECO:0000256" key="2">
    <source>
        <dbReference type="ARBA" id="ARBA00023004"/>
    </source>
</evidence>
<dbReference type="Pfam" id="PF02375">
    <property type="entry name" value="JmjN"/>
    <property type="match status" value="1"/>
</dbReference>
<comment type="caution">
    <text evidence="5">The sequence shown here is derived from an EMBL/GenBank/DDBJ whole genome shotgun (WGS) entry which is preliminary data.</text>
</comment>
<evidence type="ECO:0000259" key="4">
    <source>
        <dbReference type="PROSITE" id="PS51184"/>
    </source>
</evidence>
<dbReference type="InterPro" id="IPR003347">
    <property type="entry name" value="JmjC_dom"/>
</dbReference>
<feature type="domain" description="JmjC" evidence="4">
    <location>
        <begin position="164"/>
        <end position="334"/>
    </location>
</feature>
<accession>A0A9W7LGT7</accession>
<dbReference type="OrthoDB" id="1678912at2759"/>
<sequence>MEKYKLSSELEWLDQIPECPVFHPSMEEFKDPLAFLQTIAQQASKYGICKIVSPWKVSVPASDVLMKEQRGFEFKAYVQHLRLHEWNLNDMANFLITESTYDYKSFEKMSNKAFARRFPVPDESPAFLEKQFWVEMARGTATVEYGLNVDGSAFSSDPNDELGQSNGNLKTFPQLPNCSLRLLDYQIPGITSPMLYIGMLFSTFAWHVEDHYLYSINYHHSGAPKTWYGVPGHAASAFEKVARDYVYDPDILSHICEDAASALLAEKTTMFPPNILLQHNVPVYKAVQKAGEYVITFPRAYHAGFSQGFNCGEAVNFAIGDWFPWGAVAGHVYAHLCKMVILPYEELLCKEAIILSDRCLDPAFAESGSQSSVRRSFVRHIESLNKALRNLHDSMPSITYSSASQGTIICQLCKRDCHLTFLECDKCFHHTCVFHAINSLRCSCSGKLIVYVQEEIWKVVDAYRLFAESFEKGIDQELYLYPLSNVSSCIKHGKARFWRKINSLHCGENKTRESAELTEKVEPKAAKKNHKRAYHETILSCSSLANGSSSKIYRRKCI</sequence>
<dbReference type="SMART" id="SM00558">
    <property type="entry name" value="JmjC"/>
    <property type="match status" value="1"/>
</dbReference>
<reference evidence="5" key="1">
    <citation type="submission" date="2023-05" db="EMBL/GenBank/DDBJ databases">
        <title>Genome and transcriptome analyses reveal genes involved in the formation of fine ridges on petal epidermal cells in Hibiscus trionum.</title>
        <authorList>
            <person name="Koshimizu S."/>
            <person name="Masuda S."/>
            <person name="Ishii T."/>
            <person name="Shirasu K."/>
            <person name="Hoshino A."/>
            <person name="Arita M."/>
        </authorList>
    </citation>
    <scope>NUCLEOTIDE SEQUENCE</scope>
    <source>
        <strain evidence="5">Hamamatsu line</strain>
    </source>
</reference>
<dbReference type="Proteomes" id="UP001165190">
    <property type="component" value="Unassembled WGS sequence"/>
</dbReference>
<dbReference type="PANTHER" id="PTHR10694:SF33">
    <property type="entry name" value="LYSINE-SPECIFIC DEMETHYLASE 5"/>
    <property type="match status" value="1"/>
</dbReference>
<dbReference type="GO" id="GO:0006355">
    <property type="term" value="P:regulation of DNA-templated transcription"/>
    <property type="evidence" value="ECO:0007669"/>
    <property type="project" value="UniProtKB-ARBA"/>
</dbReference>
<dbReference type="GO" id="GO:0000785">
    <property type="term" value="C:chromatin"/>
    <property type="evidence" value="ECO:0007669"/>
    <property type="project" value="TreeGrafter"/>
</dbReference>
<organism evidence="5 6">
    <name type="scientific">Hibiscus trionum</name>
    <name type="common">Flower of an hour</name>
    <dbReference type="NCBI Taxonomy" id="183268"/>
    <lineage>
        <taxon>Eukaryota</taxon>
        <taxon>Viridiplantae</taxon>
        <taxon>Streptophyta</taxon>
        <taxon>Embryophyta</taxon>
        <taxon>Tracheophyta</taxon>
        <taxon>Spermatophyta</taxon>
        <taxon>Magnoliopsida</taxon>
        <taxon>eudicotyledons</taxon>
        <taxon>Gunneridae</taxon>
        <taxon>Pentapetalae</taxon>
        <taxon>rosids</taxon>
        <taxon>malvids</taxon>
        <taxon>Malvales</taxon>
        <taxon>Malvaceae</taxon>
        <taxon>Malvoideae</taxon>
        <taxon>Hibiscus</taxon>
    </lineage>
</organism>
<keyword evidence="6" id="KW-1185">Reference proteome</keyword>
<dbReference type="GO" id="GO:0141052">
    <property type="term" value="F:histone H3 demethylase activity"/>
    <property type="evidence" value="ECO:0007669"/>
    <property type="project" value="UniProtKB-ARBA"/>
</dbReference>
<dbReference type="PANTHER" id="PTHR10694">
    <property type="entry name" value="LYSINE-SPECIFIC DEMETHYLASE"/>
    <property type="match status" value="1"/>
</dbReference>
<dbReference type="GO" id="GO:0046872">
    <property type="term" value="F:metal ion binding"/>
    <property type="evidence" value="ECO:0007669"/>
    <property type="project" value="UniProtKB-KW"/>
</dbReference>
<evidence type="ECO:0000256" key="1">
    <source>
        <dbReference type="ARBA" id="ARBA00022723"/>
    </source>
</evidence>
<dbReference type="InterPro" id="IPR003349">
    <property type="entry name" value="JmjN"/>
</dbReference>
<dbReference type="GO" id="GO:0005634">
    <property type="term" value="C:nucleus"/>
    <property type="evidence" value="ECO:0007669"/>
    <property type="project" value="TreeGrafter"/>
</dbReference>
<gene>
    <name evidence="5" type="ORF">HRI_000017700</name>
</gene>
<dbReference type="Gene3D" id="2.60.120.650">
    <property type="entry name" value="Cupin"/>
    <property type="match status" value="1"/>
</dbReference>
<protein>
    <submittedName>
        <fullName evidence="5">JUMONJI 13</fullName>
    </submittedName>
</protein>
<feature type="domain" description="JmjN" evidence="3">
    <location>
        <begin position="19"/>
        <end position="60"/>
    </location>
</feature>
<dbReference type="SMART" id="SM00545">
    <property type="entry name" value="JmjN"/>
    <property type="match status" value="1"/>
</dbReference>
<keyword evidence="1" id="KW-0479">Metal-binding</keyword>
<dbReference type="PROSITE" id="PS51184">
    <property type="entry name" value="JMJC"/>
    <property type="match status" value="1"/>
</dbReference>
<dbReference type="SUPFAM" id="SSF51197">
    <property type="entry name" value="Clavaminate synthase-like"/>
    <property type="match status" value="1"/>
</dbReference>
<proteinExistence type="predicted"/>
<dbReference type="Pfam" id="PF02373">
    <property type="entry name" value="JmjC"/>
    <property type="match status" value="1"/>
</dbReference>